<feature type="transmembrane region" description="Helical" evidence="5">
    <location>
        <begin position="613"/>
        <end position="634"/>
    </location>
</feature>
<feature type="region of interest" description="Disordered" evidence="4">
    <location>
        <begin position="993"/>
        <end position="1023"/>
    </location>
</feature>
<accession>A0A369LV87</accession>
<dbReference type="InterPro" id="IPR011066">
    <property type="entry name" value="MscS_channel_C_sf"/>
</dbReference>
<feature type="transmembrane region" description="Helical" evidence="5">
    <location>
        <begin position="776"/>
        <end position="798"/>
    </location>
</feature>
<evidence type="ECO:0000256" key="2">
    <source>
        <dbReference type="ARBA" id="ARBA00008017"/>
    </source>
</evidence>
<dbReference type="GO" id="GO:0008381">
    <property type="term" value="F:mechanosensitive monoatomic ion channel activity"/>
    <property type="evidence" value="ECO:0007669"/>
    <property type="project" value="InterPro"/>
</dbReference>
<dbReference type="PANTHER" id="PTHR30460">
    <property type="entry name" value="MODERATE CONDUCTANCE MECHANOSENSITIVE CHANNEL YBIO"/>
    <property type="match status" value="1"/>
</dbReference>
<dbReference type="RefSeq" id="WP_015540282.1">
    <property type="nucleotide sequence ID" value="NZ_CABMMS010000010.1"/>
</dbReference>
<dbReference type="GeneID" id="78360813"/>
<dbReference type="InterPro" id="IPR049278">
    <property type="entry name" value="MS_channel_C"/>
</dbReference>
<evidence type="ECO:0000256" key="4">
    <source>
        <dbReference type="SAM" id="MobiDB-lite"/>
    </source>
</evidence>
<dbReference type="Proteomes" id="UP000254000">
    <property type="component" value="Unassembled WGS sequence"/>
</dbReference>
<sequence>MSRKLKVKIAVLVLVAAASMAVMGVLLSMMQTELSLDGYASEMQQESDALEGLLTLADEGVEQNTVTFDEIYQSKAASVAFMANNDAGFAATDAKMVEYQDLLGVDNVLVVSRDGSIVAKAQDTPANFAYARFNQLRTVFDDGKPSAAVEVELPEQNWLMRYYAARIDDGSMVVVEQGPEELRQLVEDTGLTKSVLKDIAIGQHGYVFAVSAQDYLVEYHPNDHLVGTDAIDGGIDVADLEDGSLAWMELAGESLYGQVSKIGDTYYIAAVPESDMAATRNITVGVILFIFFAVMAVVIMYGIFVMREDEREGRDPEDYRAVGPLRYNKVVGRKAAVLSFVGFLAVLGVSFYMQTLFALSSQSVANNERAAEVVETTQRTQARMDELVSQYDERYLGKVRVAGYILDQNPSLANRDDLQRLADVLMIQYVFTYDGNGVMTATNSSYANFTLSEDPEDQSSEFRKLLQGADSVVQEAQPDEISGQLRQYIGVPLHDEAGTVNGAVQIGIRTTRLENLLETVTVDSVLGGVKVGSEGFAFAVSKDDRTFAYFPDQRLVGKDALEHGMTENQLKGGYCDYLTVEGTTYYVSSAEAENYFLYVADTEGELMAERVPLTVATGGVALVCLVVIFLLLAFEPRGSVTVAKAPVEADARMIDVKMPSGRVAKTESAASRWIARSFKWGEKTAEQKTATVVRWLVGVFVIAVFAAVVFRESIFGQGSIFSYILGGNWERGVNVFALTACIMFVCVALTVVALVQKLLNLLATVLGARGETVCRLLGSFIKYATIIGMAYYCLMLVGVDTTTLLASAGILSIAISFGAKELVSDILSGLFIIFEGEFRVGDIIKVGDWRGTVVEIGVRTTKVEDGSQNIKVIRNSDISNVINMTKETSYASCDVGIEYGESLERVENILSKELPNIRKRLPAIIDGPFYKGVVELGDNSVTIRIVVQCSESDRLQLERDLNREMKLIFDKYDISIPFPQVVINQPTEFKKATAAEQRSADQFNAQQKAAARELGNDEDDETR</sequence>
<feature type="domain" description="Mechanosensitive ion channel MscS" evidence="6">
    <location>
        <begin position="822"/>
        <end position="886"/>
    </location>
</feature>
<dbReference type="Pfam" id="PF21082">
    <property type="entry name" value="MS_channel_3rd"/>
    <property type="match status" value="1"/>
</dbReference>
<dbReference type="InterPro" id="IPR049142">
    <property type="entry name" value="MS_channel_1st"/>
</dbReference>
<organism evidence="9 10">
    <name type="scientific">Gordonibacter pamelaeae</name>
    <dbReference type="NCBI Taxonomy" id="471189"/>
    <lineage>
        <taxon>Bacteria</taxon>
        <taxon>Bacillati</taxon>
        <taxon>Actinomycetota</taxon>
        <taxon>Coriobacteriia</taxon>
        <taxon>Eggerthellales</taxon>
        <taxon>Eggerthellaceae</taxon>
        <taxon>Gordonibacter</taxon>
    </lineage>
</organism>
<dbReference type="InterPro" id="IPR045276">
    <property type="entry name" value="YbiO_bact"/>
</dbReference>
<evidence type="ECO:0000256" key="3">
    <source>
        <dbReference type="ARBA" id="ARBA00022475"/>
    </source>
</evidence>
<dbReference type="GO" id="GO:0005886">
    <property type="term" value="C:plasma membrane"/>
    <property type="evidence" value="ECO:0007669"/>
    <property type="project" value="UniProtKB-SubCell"/>
</dbReference>
<protein>
    <submittedName>
        <fullName evidence="9">Small-conductance mechanosensitive channel</fullName>
    </submittedName>
</protein>
<dbReference type="EMBL" id="PPTS01000010">
    <property type="protein sequence ID" value="RDB62156.1"/>
    <property type="molecule type" value="Genomic_DNA"/>
</dbReference>
<evidence type="ECO:0000256" key="5">
    <source>
        <dbReference type="SAM" id="Phobius"/>
    </source>
</evidence>
<feature type="domain" description="Mechanosensitive ion channel MscS C-terminal" evidence="7">
    <location>
        <begin position="892"/>
        <end position="976"/>
    </location>
</feature>
<dbReference type="AlphaFoldDB" id="A0A369LV87"/>
<keyword evidence="5" id="KW-0812">Transmembrane</keyword>
<comment type="similarity">
    <text evidence="2">Belongs to the MscS (TC 1.A.23) family.</text>
</comment>
<comment type="caution">
    <text evidence="9">The sequence shown here is derived from an EMBL/GenBank/DDBJ whole genome shotgun (WGS) entry which is preliminary data.</text>
</comment>
<dbReference type="OrthoDB" id="4638917at2"/>
<evidence type="ECO:0000259" key="8">
    <source>
        <dbReference type="Pfam" id="PF21088"/>
    </source>
</evidence>
<keyword evidence="5" id="KW-1133">Transmembrane helix</keyword>
<name>A0A369LV87_9ACTN</name>
<feature type="transmembrane region" description="Helical" evidence="5">
    <location>
        <begin position="335"/>
        <end position="353"/>
    </location>
</feature>
<evidence type="ECO:0000313" key="10">
    <source>
        <dbReference type="Proteomes" id="UP000254000"/>
    </source>
</evidence>
<evidence type="ECO:0000313" key="9">
    <source>
        <dbReference type="EMBL" id="RDB62156.1"/>
    </source>
</evidence>
<dbReference type="SUPFAM" id="SSF50182">
    <property type="entry name" value="Sm-like ribonucleoproteins"/>
    <property type="match status" value="1"/>
</dbReference>
<evidence type="ECO:0000256" key="1">
    <source>
        <dbReference type="ARBA" id="ARBA00004651"/>
    </source>
</evidence>
<gene>
    <name evidence="9" type="ORF">C1877_14030</name>
</gene>
<proteinExistence type="inferred from homology"/>
<dbReference type="Pfam" id="PF21088">
    <property type="entry name" value="MS_channel_1st"/>
    <property type="match status" value="1"/>
</dbReference>
<dbReference type="SUPFAM" id="SSF82689">
    <property type="entry name" value="Mechanosensitive channel protein MscS (YggB), C-terminal domain"/>
    <property type="match status" value="1"/>
</dbReference>
<keyword evidence="10" id="KW-1185">Reference proteome</keyword>
<dbReference type="Pfam" id="PF00924">
    <property type="entry name" value="MS_channel_2nd"/>
    <property type="match status" value="1"/>
</dbReference>
<evidence type="ECO:0000259" key="6">
    <source>
        <dbReference type="Pfam" id="PF00924"/>
    </source>
</evidence>
<comment type="subcellular location">
    <subcellularLocation>
        <location evidence="1">Cell membrane</location>
        <topology evidence="1">Multi-pass membrane protein</topology>
    </subcellularLocation>
</comment>
<feature type="transmembrane region" description="Helical" evidence="5">
    <location>
        <begin position="282"/>
        <end position="304"/>
    </location>
</feature>
<keyword evidence="3" id="KW-1003">Cell membrane</keyword>
<dbReference type="Gene3D" id="3.30.70.100">
    <property type="match status" value="1"/>
</dbReference>
<keyword evidence="5" id="KW-0472">Membrane</keyword>
<dbReference type="InterPro" id="IPR011014">
    <property type="entry name" value="MscS_channel_TM-2"/>
</dbReference>
<reference evidence="9 10" key="1">
    <citation type="journal article" date="2018" name="Elife">
        <title>Discovery and characterization of a prevalent human gut bacterial enzyme sufficient for the inactivation of a family of plant toxins.</title>
        <authorList>
            <person name="Koppel N."/>
            <person name="Bisanz J.E."/>
            <person name="Pandelia M.E."/>
            <person name="Turnbaugh P.J."/>
            <person name="Balskus E.P."/>
        </authorList>
    </citation>
    <scope>NUCLEOTIDE SEQUENCE [LARGE SCALE GENOMIC DNA]</scope>
    <source>
        <strain evidence="9 10">3C</strain>
    </source>
</reference>
<feature type="transmembrane region" description="Helical" evidence="5">
    <location>
        <begin position="692"/>
        <end position="715"/>
    </location>
</feature>
<dbReference type="Gene3D" id="1.10.287.1260">
    <property type="match status" value="1"/>
</dbReference>
<dbReference type="PANTHER" id="PTHR30460:SF0">
    <property type="entry name" value="MODERATE CONDUCTANCE MECHANOSENSITIVE CHANNEL YBIO"/>
    <property type="match status" value="1"/>
</dbReference>
<dbReference type="InterPro" id="IPR010920">
    <property type="entry name" value="LSM_dom_sf"/>
</dbReference>
<feature type="transmembrane region" description="Helical" evidence="5">
    <location>
        <begin position="735"/>
        <end position="755"/>
    </location>
</feature>
<dbReference type="InterPro" id="IPR006685">
    <property type="entry name" value="MscS_channel_2nd"/>
</dbReference>
<evidence type="ECO:0000259" key="7">
    <source>
        <dbReference type="Pfam" id="PF21082"/>
    </source>
</evidence>
<dbReference type="SUPFAM" id="SSF82861">
    <property type="entry name" value="Mechanosensitive channel protein MscS (YggB), transmembrane region"/>
    <property type="match status" value="1"/>
</dbReference>
<feature type="domain" description="Mechanosensitive ion channel transmembrane helices 2/3" evidence="8">
    <location>
        <begin position="781"/>
        <end position="820"/>
    </location>
</feature>